<evidence type="ECO:0000313" key="5">
    <source>
        <dbReference type="EMBL" id="CAL5221828.1"/>
    </source>
</evidence>
<dbReference type="Proteomes" id="UP001497392">
    <property type="component" value="Unassembled WGS sequence"/>
</dbReference>
<keyword evidence="1" id="KW-0106">Calcium</keyword>
<dbReference type="SUPFAM" id="SSF47473">
    <property type="entry name" value="EF-hand"/>
    <property type="match status" value="1"/>
</dbReference>
<keyword evidence="3" id="KW-0472">Membrane</keyword>
<feature type="domain" description="EF-hand" evidence="4">
    <location>
        <begin position="266"/>
        <end position="301"/>
    </location>
</feature>
<dbReference type="Pfam" id="PF13499">
    <property type="entry name" value="EF-hand_7"/>
    <property type="match status" value="1"/>
</dbReference>
<evidence type="ECO:0000256" key="2">
    <source>
        <dbReference type="SAM" id="MobiDB-lite"/>
    </source>
</evidence>
<keyword evidence="6" id="KW-1185">Reference proteome</keyword>
<reference evidence="5 6" key="1">
    <citation type="submission" date="2024-06" db="EMBL/GenBank/DDBJ databases">
        <authorList>
            <person name="Kraege A."/>
            <person name="Thomma B."/>
        </authorList>
    </citation>
    <scope>NUCLEOTIDE SEQUENCE [LARGE SCALE GENOMIC DNA]</scope>
</reference>
<dbReference type="Gene3D" id="1.10.238.10">
    <property type="entry name" value="EF-hand"/>
    <property type="match status" value="1"/>
</dbReference>
<feature type="compositionally biased region" description="Basic and acidic residues" evidence="2">
    <location>
        <begin position="53"/>
        <end position="65"/>
    </location>
</feature>
<dbReference type="InterPro" id="IPR011992">
    <property type="entry name" value="EF-hand-dom_pair"/>
</dbReference>
<name>A0ABP1FPD2_9CHLO</name>
<feature type="region of interest" description="Disordered" evidence="2">
    <location>
        <begin position="44"/>
        <end position="65"/>
    </location>
</feature>
<feature type="transmembrane region" description="Helical" evidence="3">
    <location>
        <begin position="148"/>
        <end position="168"/>
    </location>
</feature>
<evidence type="ECO:0000259" key="4">
    <source>
        <dbReference type="PROSITE" id="PS50222"/>
    </source>
</evidence>
<protein>
    <submittedName>
        <fullName evidence="5">G4085 protein</fullName>
    </submittedName>
</protein>
<dbReference type="CDD" id="cd00051">
    <property type="entry name" value="EFh"/>
    <property type="match status" value="1"/>
</dbReference>
<feature type="transmembrane region" description="Helical" evidence="3">
    <location>
        <begin position="109"/>
        <end position="128"/>
    </location>
</feature>
<proteinExistence type="predicted"/>
<dbReference type="PROSITE" id="PS00018">
    <property type="entry name" value="EF_HAND_1"/>
    <property type="match status" value="1"/>
</dbReference>
<comment type="caution">
    <text evidence="5">The sequence shown here is derived from an EMBL/GenBank/DDBJ whole genome shotgun (WGS) entry which is preliminary data.</text>
</comment>
<evidence type="ECO:0000313" key="6">
    <source>
        <dbReference type="Proteomes" id="UP001497392"/>
    </source>
</evidence>
<accession>A0ABP1FPD2</accession>
<evidence type="ECO:0000256" key="1">
    <source>
        <dbReference type="ARBA" id="ARBA00022837"/>
    </source>
</evidence>
<dbReference type="PROSITE" id="PS50222">
    <property type="entry name" value="EF_HAND_2"/>
    <property type="match status" value="2"/>
</dbReference>
<organism evidence="5 6">
    <name type="scientific">Coccomyxa viridis</name>
    <dbReference type="NCBI Taxonomy" id="1274662"/>
    <lineage>
        <taxon>Eukaryota</taxon>
        <taxon>Viridiplantae</taxon>
        <taxon>Chlorophyta</taxon>
        <taxon>core chlorophytes</taxon>
        <taxon>Trebouxiophyceae</taxon>
        <taxon>Trebouxiophyceae incertae sedis</taxon>
        <taxon>Coccomyxaceae</taxon>
        <taxon>Coccomyxa</taxon>
    </lineage>
</organism>
<keyword evidence="3" id="KW-1133">Transmembrane helix</keyword>
<dbReference type="EMBL" id="CAXHTA020000005">
    <property type="protein sequence ID" value="CAL5221828.1"/>
    <property type="molecule type" value="Genomic_DNA"/>
</dbReference>
<feature type="domain" description="EF-hand" evidence="4">
    <location>
        <begin position="302"/>
        <end position="337"/>
    </location>
</feature>
<dbReference type="InterPro" id="IPR002048">
    <property type="entry name" value="EF_hand_dom"/>
</dbReference>
<dbReference type="InterPro" id="IPR018247">
    <property type="entry name" value="EF_Hand_1_Ca_BS"/>
</dbReference>
<gene>
    <name evidence="5" type="primary">g4085</name>
    <name evidence="5" type="ORF">VP750_LOCUS3487</name>
</gene>
<evidence type="ECO:0000256" key="3">
    <source>
        <dbReference type="SAM" id="Phobius"/>
    </source>
</evidence>
<dbReference type="SMART" id="SM00054">
    <property type="entry name" value="EFh"/>
    <property type="match status" value="2"/>
</dbReference>
<keyword evidence="3" id="KW-0812">Transmembrane</keyword>
<sequence>MNAATWSAARPRPICAGASSRLQRNALLNSVSIQNRSFFGRKAPTRQQPVVRAEQKDNGKDSKVEKSAEKLVKGLDKTTAQQILKVWEKSGAQSPDELRNLLIKRSVQSAGAVLVQTVLDAGAAWGGLSTASYISAGGDFPGKIVVQYLAYFLGLYFAIGVFLDLFLLGATTFAGVNYSTNAEAFQKAVKQVAGQQSGVNVVDKAQSAVNTVKIINALNEISDILKKRVQIETSSADTLNNLTVYLTLQKAEQKGFKAEKYGLTNDQAADYAVVFSKYDTNDDMVLEASEIGSLLSQEGFNMETREVKEAVSLLDKNGDGLISFEEFIEFVQKRLDPSKVPAKAA</sequence>